<organism evidence="6">
    <name type="scientific">Clostridium botulinum B str. Osaka05</name>
    <dbReference type="NCBI Taxonomy" id="1407017"/>
    <lineage>
        <taxon>Bacteria</taxon>
        <taxon>Bacillati</taxon>
        <taxon>Bacillota</taxon>
        <taxon>Clostridia</taxon>
        <taxon>Eubacteriales</taxon>
        <taxon>Clostridiaceae</taxon>
        <taxon>Clostridium</taxon>
    </lineage>
</organism>
<dbReference type="GO" id="GO:0034335">
    <property type="term" value="F:DNA negative supercoiling activity"/>
    <property type="evidence" value="ECO:0007669"/>
    <property type="project" value="UniProtKB-ARBA"/>
</dbReference>
<dbReference type="EC" id="5.6.2.2" evidence="2"/>
<dbReference type="EMBL" id="BA000058">
    <property type="protein sequence ID" value="BAO04831.1"/>
    <property type="molecule type" value="Genomic_DNA"/>
</dbReference>
<dbReference type="InterPro" id="IPR000565">
    <property type="entry name" value="Topo_IIA_B"/>
</dbReference>
<dbReference type="InterPro" id="IPR014721">
    <property type="entry name" value="Ribsml_uS5_D2-typ_fold_subgr"/>
</dbReference>
<dbReference type="SUPFAM" id="SSF55874">
    <property type="entry name" value="ATPase domain of HSP90 chaperone/DNA topoisomerase II/histidine kinase"/>
    <property type="match status" value="1"/>
</dbReference>
<dbReference type="Proteomes" id="UP000054164">
    <property type="component" value="Unassembled WGS sequence"/>
</dbReference>
<proteinExistence type="predicted"/>
<dbReference type="Gene3D" id="3.40.50.670">
    <property type="match status" value="1"/>
</dbReference>
<dbReference type="InterPro" id="IPR001241">
    <property type="entry name" value="Topo_IIA"/>
</dbReference>
<dbReference type="SUPFAM" id="SSF56719">
    <property type="entry name" value="Type II DNA topoisomerase"/>
    <property type="match status" value="1"/>
</dbReference>
<dbReference type="SMART" id="SM00433">
    <property type="entry name" value="TOP2c"/>
    <property type="match status" value="1"/>
</dbReference>
<dbReference type="GO" id="GO:0005524">
    <property type="term" value="F:ATP binding"/>
    <property type="evidence" value="ECO:0007669"/>
    <property type="project" value="InterPro"/>
</dbReference>
<name>A0A060N338_CLOBO</name>
<dbReference type="GO" id="GO:0006265">
    <property type="term" value="P:DNA topological change"/>
    <property type="evidence" value="ECO:0007669"/>
    <property type="project" value="InterPro"/>
</dbReference>
<dbReference type="Gene3D" id="3.30.230.10">
    <property type="match status" value="1"/>
</dbReference>
<evidence type="ECO:0000256" key="2">
    <source>
        <dbReference type="ARBA" id="ARBA00012895"/>
    </source>
</evidence>
<evidence type="ECO:0000259" key="5">
    <source>
        <dbReference type="Pfam" id="PF00204"/>
    </source>
</evidence>
<dbReference type="InterPro" id="IPR036890">
    <property type="entry name" value="HATPase_C_sf"/>
</dbReference>
<dbReference type="InterPro" id="IPR013506">
    <property type="entry name" value="Topo_IIA_bsu_dom2"/>
</dbReference>
<feature type="domain" description="DNA topoisomerase type IIA subunit B" evidence="5">
    <location>
        <begin position="226"/>
        <end position="413"/>
    </location>
</feature>
<dbReference type="PANTHER" id="PTHR45866">
    <property type="entry name" value="DNA GYRASE/TOPOISOMERASE SUBUNIT B"/>
    <property type="match status" value="1"/>
</dbReference>
<evidence type="ECO:0000256" key="4">
    <source>
        <dbReference type="ARBA" id="ARBA00023235"/>
    </source>
</evidence>
<dbReference type="RefSeq" id="WP_051394083.1">
    <property type="nucleotide sequence ID" value="NZ_BA000058.1"/>
</dbReference>
<protein>
    <recommendedName>
        <fullName evidence="2">DNA topoisomerase (ATP-hydrolyzing)</fullName>
        <ecNumber evidence="2">5.6.2.2</ecNumber>
    </recommendedName>
</protein>
<dbReference type="Pfam" id="PF00204">
    <property type="entry name" value="DNA_gyraseB"/>
    <property type="match status" value="1"/>
</dbReference>
<dbReference type="InterPro" id="IPR013760">
    <property type="entry name" value="Topo_IIA-like_dom_sf"/>
</dbReference>
<dbReference type="AlphaFoldDB" id="A0A060N338"/>
<evidence type="ECO:0000313" key="6">
    <source>
        <dbReference type="EMBL" id="BAO04831.1"/>
    </source>
</evidence>
<keyword evidence="3" id="KW-0238">DNA-binding</keyword>
<dbReference type="InterPro" id="IPR020568">
    <property type="entry name" value="Ribosomal_Su5_D2-typ_SF"/>
</dbReference>
<gene>
    <name evidence="6" type="ORF">CBO05P1_112</name>
</gene>
<evidence type="ECO:0000256" key="1">
    <source>
        <dbReference type="ARBA" id="ARBA00000185"/>
    </source>
</evidence>
<sequence length="682" mass="78931">MAEEIKNNTYTNDSIDSFKDEIEAIRHKPASIGIENHNHLFTEVLANSIDESREGFGNIIEVIKHKNLYITIKDRGRGIPLGKNTNGEYVYKKTLCKLWSGGKMDNTKNKGKYLFSLGTNGCGLKATNFCSDIFRCTSFRDSKKYFIEYQKGRQQCELQEEKYDYPNTGTIVTWKPSIDVFRTGNDTNSDFIRLMLKQQSIVNKGLKLTFKDETNDTYEEFYYENGIIDFIKEYGENKNLIDVIYWSTETEGKDEVENSKVDDIINKVNPQYKIKCNIGFTFNNSKQLTEFYHNGSYLVNGGTPDDFIKNAFVYSIDKYLNTNKIYDKKDKKIKYDDIKDSLIVISDTYSTISIYTDQAKKKIDSDLMKKHMSEYLKQQLEIYFVENPLEAKLICTTILNNARANFKANKAKQDIKKKLQGESKNPFGKITGVKHCNFKKSKLEERILIITEGLSANSTVENAIDSRIMGCMGLRGRFINSLKSNVSSVLENEPARRLIKALGCGIEIPYEERKKYKDIQTYTPENLKYGTLGILVDSDAWGSSIFLGILTFMWKYMSTFLKENRVCLIKSPRYEFTLTKTEESIFAYNEEEKEEMIKKLDSENIKYIIGIKKGIGEFDKLIFHEYILSEKAREKTFIPVNYDKLNEAIINDKFELFMGEIVAPRREFIQQNIVDIDLNNMD</sequence>
<comment type="catalytic activity">
    <reaction evidence="1">
        <text>ATP-dependent breakage, passage and rejoining of double-stranded DNA.</text>
        <dbReference type="EC" id="5.6.2.2"/>
    </reaction>
</comment>
<dbReference type="InterPro" id="IPR013759">
    <property type="entry name" value="Topo_IIA_B_C"/>
</dbReference>
<dbReference type="GO" id="GO:0003677">
    <property type="term" value="F:DNA binding"/>
    <property type="evidence" value="ECO:0007669"/>
    <property type="project" value="UniProtKB-KW"/>
</dbReference>
<reference evidence="6" key="1">
    <citation type="submission" date="2013-10" db="EMBL/GenBank/DDBJ databases">
        <title>Draft genome sequence of Clostridium botulinum type B strain Osaka05.</title>
        <authorList>
            <person name="Sakaguchi Y."/>
            <person name="Hosomi K."/>
            <person name="Uchiyama J."/>
            <person name="Ogura Y."/>
            <person name="Sakaguchi M."/>
            <person name="Kohda T."/>
            <person name="Mukamoto M."/>
            <person name="Misawa N."/>
            <person name="Matsuzaki S."/>
            <person name="Hayashi T."/>
            <person name="Kozaki S."/>
        </authorList>
    </citation>
    <scope>NUCLEOTIDE SEQUENCE</scope>
    <source>
        <strain evidence="6">Osaka05</strain>
    </source>
</reference>
<dbReference type="SUPFAM" id="SSF54211">
    <property type="entry name" value="Ribosomal protein S5 domain 2-like"/>
    <property type="match status" value="1"/>
</dbReference>
<evidence type="ECO:0000256" key="3">
    <source>
        <dbReference type="ARBA" id="ARBA00023125"/>
    </source>
</evidence>
<dbReference type="PANTHER" id="PTHR45866:SF2">
    <property type="entry name" value="DNA TOPOISOMERASE (ATP-HYDROLYZING)"/>
    <property type="match status" value="1"/>
</dbReference>
<dbReference type="HOGENOM" id="CLU_006146_1_2_9"/>
<dbReference type="PRINTS" id="PR00418">
    <property type="entry name" value="TPI2FAMILY"/>
</dbReference>
<keyword evidence="4" id="KW-0413">Isomerase</keyword>
<accession>A0A060N338</accession>
<dbReference type="PRINTS" id="PR01159">
    <property type="entry name" value="DNAGYRASEB"/>
</dbReference>
<dbReference type="Gene3D" id="3.30.565.10">
    <property type="entry name" value="Histidine kinase-like ATPase, C-terminal domain"/>
    <property type="match status" value="1"/>
</dbReference>